<dbReference type="Pfam" id="PF07731">
    <property type="entry name" value="Cu-oxidase_2"/>
    <property type="match status" value="1"/>
</dbReference>
<keyword evidence="7" id="KW-0964">Secreted</keyword>
<feature type="domain" description="Plastocyanin-like" evidence="15">
    <location>
        <begin position="491"/>
        <end position="617"/>
    </location>
</feature>
<keyword evidence="12" id="KW-0325">Glycoprotein</keyword>
<evidence type="ECO:0000256" key="14">
    <source>
        <dbReference type="SAM" id="Phobius"/>
    </source>
</evidence>
<evidence type="ECO:0000256" key="4">
    <source>
        <dbReference type="ARBA" id="ARBA00010609"/>
    </source>
</evidence>
<dbReference type="InterPro" id="IPR011707">
    <property type="entry name" value="Cu-oxidase-like_N"/>
</dbReference>
<dbReference type="PROSITE" id="PS00080">
    <property type="entry name" value="MULTICOPPER_OXIDASE2"/>
    <property type="match status" value="1"/>
</dbReference>
<evidence type="ECO:0000256" key="13">
    <source>
        <dbReference type="ARBA" id="ARBA00023185"/>
    </source>
</evidence>
<feature type="domain" description="Plastocyanin-like" evidence="16">
    <location>
        <begin position="766"/>
        <end position="849"/>
    </location>
</feature>
<dbReference type="InterPro" id="IPR026960">
    <property type="entry name" value="RVT-Znf"/>
</dbReference>
<evidence type="ECO:0000256" key="9">
    <source>
        <dbReference type="ARBA" id="ARBA00022737"/>
    </source>
</evidence>
<dbReference type="InterPro" id="IPR033138">
    <property type="entry name" value="Cu_oxidase_CS"/>
</dbReference>
<comment type="cofactor">
    <cofactor evidence="2">
        <name>Cu cation</name>
        <dbReference type="ChEBI" id="CHEBI:23378"/>
    </cofactor>
</comment>
<evidence type="ECO:0000256" key="10">
    <source>
        <dbReference type="ARBA" id="ARBA00023002"/>
    </source>
</evidence>
<dbReference type="PANTHER" id="PTHR11709">
    <property type="entry name" value="MULTI-COPPER OXIDASE"/>
    <property type="match status" value="1"/>
</dbReference>
<sequence length="877" mass="100826">MRENLERVIGDGNSVRFWTHIWAGEKSLADLYPRLFRLNSNKDGVVSSMGEWIEGSWEWKFEWERSLRERDMEQIRALTFCVSKIRMNAGTMDAWRWKAAGNGVFSVKTAYETFVKNRSSSNVCGVKKELAMIWKAQVPAKIKATAWKVLIGRIATVDNLRRRQVLIHSPADLCALCQLKEETIEHLFFNCQKTEEIWKEILSWTCKQAVFHLNSKAHFNAFVNLGSKKDVDFFLGVWLCVIWSIWKMRNNCIFNQESWNKDRMMAEIKARLWVWRSELNHSMQEQDFRRWFVAVRGLEIGESEFGAPLWSWSGGSLFSCAISLVFFTYVLYSWYLWKLKVFILCYLGIIVLAPVHALVHKFEVRRSSHTRLCSTKSMLTVNGQFPGPTIYARRGELVVIDVINRADANISIHWHGVKMPRYPWTDGVTHVTQCPISPGKRFRQRMLLSNEEGTLFWHAHIDWSRATVYGAIIILPPKGHTYPFPKPHAELPILLGEWWNADVQQVFEKSINEGVAADFSDAFLMNGQPGDLYPCSKQDTLKLSVEPGKTYLIRMVNAMMNFIMYYKIKDHNVTVVGMDGAYTKPLNTDHIAIAPGQTIDFLLEANQPPGRYYMAARVWASPYWHTYIPTTGIVEYVGNYTRPSSPALPSFPGFQGWAESTHFSKRLRSLANDNYPIKLPMNITHHLFFALSINVGPCFSNSCKNGDRLLASINNISMLYPETLNILEAYYKGIGGVFTTDFPAKPSTIFDFTQGYKPEDRGIGIDHPIHLHGYNFYVIGTGFGNFDPTTDPPNYNLVDPPLMDTVAVPKNGWSTIRFKANNPGVWYMHCHFERHYTWGMKMVFIVRDGEGPNEKMLPPPLDMPRCETPNQQLLFRI</sequence>
<dbReference type="GO" id="GO:0048046">
    <property type="term" value="C:apoplast"/>
    <property type="evidence" value="ECO:0007669"/>
    <property type="project" value="UniProtKB-SubCell"/>
</dbReference>
<feature type="domain" description="Reverse transcriptase zinc-binding" evidence="18">
    <location>
        <begin position="105"/>
        <end position="198"/>
    </location>
</feature>
<evidence type="ECO:0000259" key="16">
    <source>
        <dbReference type="Pfam" id="PF07731"/>
    </source>
</evidence>
<dbReference type="GO" id="GO:0005507">
    <property type="term" value="F:copper ion binding"/>
    <property type="evidence" value="ECO:0007669"/>
    <property type="project" value="InterPro"/>
</dbReference>
<evidence type="ECO:0000313" key="19">
    <source>
        <dbReference type="EMBL" id="QCZ35194.1"/>
    </source>
</evidence>
<keyword evidence="13" id="KW-0439">Lignin degradation</keyword>
<dbReference type="GO" id="GO:0052716">
    <property type="term" value="F:hydroquinone:oxygen oxidoreductase activity"/>
    <property type="evidence" value="ECO:0007669"/>
    <property type="project" value="UniProtKB-EC"/>
</dbReference>
<dbReference type="PROSITE" id="PS00079">
    <property type="entry name" value="MULTICOPPER_OXIDASE1"/>
    <property type="match status" value="1"/>
</dbReference>
<feature type="transmembrane region" description="Helical" evidence="14">
    <location>
        <begin position="309"/>
        <end position="332"/>
    </location>
</feature>
<evidence type="ECO:0000256" key="3">
    <source>
        <dbReference type="ARBA" id="ARBA00004271"/>
    </source>
</evidence>
<dbReference type="InterPro" id="IPR011706">
    <property type="entry name" value="Cu-oxidase_C"/>
</dbReference>
<dbReference type="SMR" id="A0A4Y5RT12"/>
<evidence type="ECO:0000259" key="17">
    <source>
        <dbReference type="Pfam" id="PF07732"/>
    </source>
</evidence>
<evidence type="ECO:0000256" key="2">
    <source>
        <dbReference type="ARBA" id="ARBA00001935"/>
    </source>
</evidence>
<dbReference type="Pfam" id="PF00394">
    <property type="entry name" value="Cu-oxidase"/>
    <property type="match status" value="1"/>
</dbReference>
<evidence type="ECO:0000259" key="18">
    <source>
        <dbReference type="Pfam" id="PF13966"/>
    </source>
</evidence>
<protein>
    <recommendedName>
        <fullName evidence="5">laccase</fullName>
        <ecNumber evidence="5">1.10.3.2</ecNumber>
    </recommendedName>
</protein>
<evidence type="ECO:0000256" key="6">
    <source>
        <dbReference type="ARBA" id="ARBA00022523"/>
    </source>
</evidence>
<dbReference type="AlphaFoldDB" id="A0A4Y5RT12"/>
<comment type="similarity">
    <text evidence="4">Belongs to the multicopper oxidase family.</text>
</comment>
<feature type="domain" description="Plastocyanin-like" evidence="17">
    <location>
        <begin position="364"/>
        <end position="478"/>
    </location>
</feature>
<comment type="subcellular location">
    <subcellularLocation>
        <location evidence="3">Secreted</location>
        <location evidence="3">Extracellular space</location>
        <location evidence="3">Apoplast</location>
    </subcellularLocation>
</comment>
<keyword evidence="14" id="KW-1133">Transmembrane helix</keyword>
<proteinExistence type="evidence at transcript level"/>
<dbReference type="EC" id="1.10.3.2" evidence="5"/>
<reference evidence="19" key="1">
    <citation type="submission" date="2018-11" db="EMBL/GenBank/DDBJ databases">
        <authorList>
            <person name="Du T."/>
            <person name="Cao X."/>
        </authorList>
    </citation>
    <scope>NUCLEOTIDE SEQUENCE</scope>
</reference>
<dbReference type="GO" id="GO:0046274">
    <property type="term" value="P:lignin catabolic process"/>
    <property type="evidence" value="ECO:0007669"/>
    <property type="project" value="UniProtKB-KW"/>
</dbReference>
<dbReference type="InterPro" id="IPR008972">
    <property type="entry name" value="Cupredoxin"/>
</dbReference>
<evidence type="ECO:0000256" key="11">
    <source>
        <dbReference type="ARBA" id="ARBA00023008"/>
    </source>
</evidence>
<dbReference type="EMBL" id="MK183067">
    <property type="protein sequence ID" value="QCZ35194.1"/>
    <property type="molecule type" value="mRNA"/>
</dbReference>
<dbReference type="CDD" id="cd13875">
    <property type="entry name" value="CuRO_2_LCC_plant"/>
    <property type="match status" value="1"/>
</dbReference>
<accession>A0A4Y5RT12</accession>
<evidence type="ECO:0000256" key="1">
    <source>
        <dbReference type="ARBA" id="ARBA00000349"/>
    </source>
</evidence>
<evidence type="ECO:0000256" key="8">
    <source>
        <dbReference type="ARBA" id="ARBA00022723"/>
    </source>
</evidence>
<keyword evidence="14" id="KW-0472">Membrane</keyword>
<organism evidence="19">
    <name type="scientific">Salvia miltiorrhiza</name>
    <name type="common">Chinese sage</name>
    <dbReference type="NCBI Taxonomy" id="226208"/>
    <lineage>
        <taxon>Eukaryota</taxon>
        <taxon>Viridiplantae</taxon>
        <taxon>Streptophyta</taxon>
        <taxon>Embryophyta</taxon>
        <taxon>Tracheophyta</taxon>
        <taxon>Spermatophyta</taxon>
        <taxon>Magnoliopsida</taxon>
        <taxon>eudicotyledons</taxon>
        <taxon>Gunneridae</taxon>
        <taxon>Pentapetalae</taxon>
        <taxon>asterids</taxon>
        <taxon>lamiids</taxon>
        <taxon>Lamiales</taxon>
        <taxon>Lamiaceae</taxon>
        <taxon>Nepetoideae</taxon>
        <taxon>Mentheae</taxon>
        <taxon>Salviinae</taxon>
        <taxon>Salvia</taxon>
        <taxon>Salvia incertae sedis</taxon>
    </lineage>
</organism>
<evidence type="ECO:0000256" key="7">
    <source>
        <dbReference type="ARBA" id="ARBA00022525"/>
    </source>
</evidence>
<dbReference type="Pfam" id="PF07732">
    <property type="entry name" value="Cu-oxidase_3"/>
    <property type="match status" value="1"/>
</dbReference>
<dbReference type="InterPro" id="IPR034285">
    <property type="entry name" value="CuRO_2_LCC"/>
</dbReference>
<keyword evidence="14" id="KW-0812">Transmembrane</keyword>
<dbReference type="InterPro" id="IPR034288">
    <property type="entry name" value="CuRO_1_LCC"/>
</dbReference>
<keyword evidence="6" id="KW-0052">Apoplast</keyword>
<keyword evidence="10" id="KW-0560">Oxidoreductase</keyword>
<evidence type="ECO:0000259" key="15">
    <source>
        <dbReference type="Pfam" id="PF00394"/>
    </source>
</evidence>
<feature type="transmembrane region" description="Helical" evidence="14">
    <location>
        <begin position="339"/>
        <end position="359"/>
    </location>
</feature>
<dbReference type="InterPro" id="IPR002355">
    <property type="entry name" value="Cu_oxidase_Cu_BS"/>
</dbReference>
<dbReference type="Pfam" id="PF13966">
    <property type="entry name" value="zf-RVT"/>
    <property type="match status" value="1"/>
</dbReference>
<evidence type="ECO:0000256" key="5">
    <source>
        <dbReference type="ARBA" id="ARBA00012297"/>
    </source>
</evidence>
<dbReference type="PANTHER" id="PTHR11709:SF443">
    <property type="entry name" value="LACCASE-15"/>
    <property type="match status" value="1"/>
</dbReference>
<comment type="catalytic activity">
    <reaction evidence="1">
        <text>4 hydroquinone + O2 = 4 benzosemiquinone + 2 H2O</text>
        <dbReference type="Rhea" id="RHEA:11276"/>
        <dbReference type="ChEBI" id="CHEBI:15377"/>
        <dbReference type="ChEBI" id="CHEBI:15379"/>
        <dbReference type="ChEBI" id="CHEBI:17594"/>
        <dbReference type="ChEBI" id="CHEBI:17977"/>
        <dbReference type="EC" id="1.10.3.2"/>
    </reaction>
</comment>
<dbReference type="InterPro" id="IPR045087">
    <property type="entry name" value="Cu-oxidase_fam"/>
</dbReference>
<dbReference type="InterPro" id="IPR001117">
    <property type="entry name" value="Cu-oxidase_2nd"/>
</dbReference>
<keyword evidence="11" id="KW-0186">Copper</keyword>
<dbReference type="CDD" id="cd13849">
    <property type="entry name" value="CuRO_1_LCC_plant"/>
    <property type="match status" value="1"/>
</dbReference>
<evidence type="ECO:0000256" key="12">
    <source>
        <dbReference type="ARBA" id="ARBA00023180"/>
    </source>
</evidence>
<name>A0A4Y5RT12_SALMI</name>
<dbReference type="Gene3D" id="2.60.40.420">
    <property type="entry name" value="Cupredoxins - blue copper proteins"/>
    <property type="match status" value="3"/>
</dbReference>
<keyword evidence="9" id="KW-0677">Repeat</keyword>
<keyword evidence="8" id="KW-0479">Metal-binding</keyword>
<dbReference type="SUPFAM" id="SSF49503">
    <property type="entry name" value="Cupredoxins"/>
    <property type="match status" value="3"/>
</dbReference>